<dbReference type="AlphaFoldDB" id="A0A2K4MTM3"/>
<sequence length="505" mass="54764">MSSKNNPPHDAEYDDFEREVRIAATLQLERFSMATAQHFASYEELARISNFKITDPHSNYLQQSGFSAEVKQVARTNAESILSGSSTRYARTDDLNHVNHPVYDYVEVDVDTGAALMGTDGGFVGGAQMKVHKNIESYQAHYKENYEKYKSAKLPLPADQFDDIMRDWDRQQASLEKQVEALTKQGKAELATQKQDEINRIKDVRSRSEKSKVSTSDAMEARKSPALSVGKDAVHIAHKAGVQAGMTAATIGGGVSLVRNGYSVFNGDKSAGEASLDILTDTGRVAATAYVSGAMTASLGGALQATNEQVLRNLGKGNTPAMLVQTSTILARGAIDVIKGKITPEQLVGQISREGTMLAMSLTGSNFCAVVGTFVAPGIGTIVGGFVGGMVSSMLSGSVHATLQQSVRDLELSDEQRRRTQEVCARLVAQHREYRQQMHAVFDQFFLEKRTQLKSAFDSIAEATMHGESIHEGLAGVAQAFGKQLAFENGAQVRSRLRGGQVIEF</sequence>
<dbReference type="EMBL" id="PPTF01000006">
    <property type="protein sequence ID" value="POB00462.1"/>
    <property type="molecule type" value="Genomic_DNA"/>
</dbReference>
<comment type="caution">
    <text evidence="2">The sequence shown here is derived from an EMBL/GenBank/DDBJ whole genome shotgun (WGS) entry which is preliminary data.</text>
</comment>
<feature type="region of interest" description="Disordered" evidence="1">
    <location>
        <begin position="202"/>
        <end position="224"/>
    </location>
</feature>
<name>A0A2K4MTM3_9NEIS</name>
<reference evidence="2 3" key="1">
    <citation type="submission" date="2018-01" db="EMBL/GenBank/DDBJ databases">
        <title>Genomic Sequence of Chromobacterium MWU13-2610 from wild cranberry bogs within the Cape Cod National Seashore.</title>
        <authorList>
            <person name="O'Hara-Hanley K."/>
            <person name="Soby S."/>
            <person name="Harrison A."/>
        </authorList>
    </citation>
    <scope>NUCLEOTIDE SEQUENCE [LARGE SCALE GENOMIC DNA]</scope>
    <source>
        <strain evidence="2 3">MWU13-2610</strain>
    </source>
</reference>
<evidence type="ECO:0000313" key="3">
    <source>
        <dbReference type="Proteomes" id="UP000236416"/>
    </source>
</evidence>
<evidence type="ECO:0000256" key="1">
    <source>
        <dbReference type="SAM" id="MobiDB-lite"/>
    </source>
</evidence>
<gene>
    <name evidence="2" type="ORF">C2134_01545</name>
</gene>
<protein>
    <submittedName>
        <fullName evidence="2">Uncharacterized protein</fullName>
    </submittedName>
</protein>
<keyword evidence="3" id="KW-1185">Reference proteome</keyword>
<dbReference type="Proteomes" id="UP000236416">
    <property type="component" value="Unassembled WGS sequence"/>
</dbReference>
<organism evidence="2 3">
    <name type="scientific">Chromobacterium sinusclupearum</name>
    <dbReference type="NCBI Taxonomy" id="2077146"/>
    <lineage>
        <taxon>Bacteria</taxon>
        <taxon>Pseudomonadati</taxon>
        <taxon>Pseudomonadota</taxon>
        <taxon>Betaproteobacteria</taxon>
        <taxon>Neisseriales</taxon>
        <taxon>Chromobacteriaceae</taxon>
        <taxon>Chromobacterium</taxon>
    </lineage>
</organism>
<dbReference type="RefSeq" id="WP_103316980.1">
    <property type="nucleotide sequence ID" value="NZ_PPTF01000006.1"/>
</dbReference>
<proteinExistence type="predicted"/>
<accession>A0A2K4MTM3</accession>
<evidence type="ECO:0000313" key="2">
    <source>
        <dbReference type="EMBL" id="POB00462.1"/>
    </source>
</evidence>
<feature type="compositionally biased region" description="Basic and acidic residues" evidence="1">
    <location>
        <begin position="202"/>
        <end position="212"/>
    </location>
</feature>